<dbReference type="AlphaFoldDB" id="A0A3B1DUZ0"/>
<dbReference type="InterPro" id="IPR033469">
    <property type="entry name" value="CYTH-like_dom_sf"/>
</dbReference>
<dbReference type="EC" id="4.6.1.1" evidence="2"/>
<dbReference type="InterPro" id="IPR023577">
    <property type="entry name" value="CYTH_domain"/>
</dbReference>
<accession>A0A3B1DUZ0</accession>
<dbReference type="CDD" id="cd07890">
    <property type="entry name" value="CYTH-like_AC_IV-like"/>
    <property type="match status" value="1"/>
</dbReference>
<proteinExistence type="predicted"/>
<dbReference type="SUPFAM" id="SSF55154">
    <property type="entry name" value="CYTH-like phosphatases"/>
    <property type="match status" value="1"/>
</dbReference>
<evidence type="ECO:0000313" key="2">
    <source>
        <dbReference type="EMBL" id="VAX35735.1"/>
    </source>
</evidence>
<organism evidence="2">
    <name type="scientific">hydrothermal vent metagenome</name>
    <dbReference type="NCBI Taxonomy" id="652676"/>
    <lineage>
        <taxon>unclassified sequences</taxon>
        <taxon>metagenomes</taxon>
        <taxon>ecological metagenomes</taxon>
    </lineage>
</organism>
<protein>
    <submittedName>
        <fullName evidence="2">Adenylate cyclase</fullName>
        <ecNumber evidence="2">4.6.1.1</ecNumber>
    </submittedName>
</protein>
<evidence type="ECO:0000259" key="1">
    <source>
        <dbReference type="PROSITE" id="PS51707"/>
    </source>
</evidence>
<name>A0A3B1DUZ0_9ZZZZ</name>
<dbReference type="Pfam" id="PF01928">
    <property type="entry name" value="CYTH"/>
    <property type="match status" value="1"/>
</dbReference>
<dbReference type="PANTHER" id="PTHR21028:SF2">
    <property type="entry name" value="CYTH DOMAIN-CONTAINING PROTEIN"/>
    <property type="match status" value="1"/>
</dbReference>
<dbReference type="PROSITE" id="PS51707">
    <property type="entry name" value="CYTH"/>
    <property type="match status" value="1"/>
</dbReference>
<reference evidence="2" key="1">
    <citation type="submission" date="2018-06" db="EMBL/GenBank/DDBJ databases">
        <authorList>
            <person name="Zhirakovskaya E."/>
        </authorList>
    </citation>
    <scope>NUCLEOTIDE SEQUENCE</scope>
</reference>
<feature type="domain" description="CYTH" evidence="1">
    <location>
        <begin position="2"/>
        <end position="181"/>
    </location>
</feature>
<dbReference type="PANTHER" id="PTHR21028">
    <property type="entry name" value="SI:CH211-156B7.4"/>
    <property type="match status" value="1"/>
</dbReference>
<dbReference type="EMBL" id="UOGL01000007">
    <property type="protein sequence ID" value="VAX35735.1"/>
    <property type="molecule type" value="Genomic_DNA"/>
</dbReference>
<sequence>MQYEVELKFRLKTSEAIYDTIAKMGEGWKEPVEQIDSYFKHPVRDFAQTDEALRIRSVGDENRITYKGPVIDKQVKTRQEIEVLFAAGNSNREQVATILTTLGFEEVRVVKKKRSIALLLFDNFKMEIAFDKVEGLGTFLEIETLADDTTRQQAQEAVLNFAAKLQLNKPEKRSYLCMLLEQE</sequence>
<dbReference type="InterPro" id="IPR008173">
    <property type="entry name" value="Adenylyl_cyclase_CyaB"/>
</dbReference>
<dbReference type="NCBIfam" id="TIGR00318">
    <property type="entry name" value="cyaB"/>
    <property type="match status" value="1"/>
</dbReference>
<dbReference type="SMART" id="SM01118">
    <property type="entry name" value="CYTH"/>
    <property type="match status" value="1"/>
</dbReference>
<dbReference type="Gene3D" id="2.40.320.10">
    <property type="entry name" value="Hypothetical Protein Pfu-838710-001"/>
    <property type="match status" value="1"/>
</dbReference>
<dbReference type="GO" id="GO:0004016">
    <property type="term" value="F:adenylate cyclase activity"/>
    <property type="evidence" value="ECO:0007669"/>
    <property type="project" value="UniProtKB-EC"/>
</dbReference>
<keyword evidence="2" id="KW-0456">Lyase</keyword>
<gene>
    <name evidence="2" type="ORF">MNBD_PLANCTO02-2663</name>
</gene>